<evidence type="ECO:0000256" key="1">
    <source>
        <dbReference type="SAM" id="SignalP"/>
    </source>
</evidence>
<dbReference type="PROSITE" id="PS51257">
    <property type="entry name" value="PROKAR_LIPOPROTEIN"/>
    <property type="match status" value="1"/>
</dbReference>
<evidence type="ECO:0000313" key="3">
    <source>
        <dbReference type="Proteomes" id="UP000287687"/>
    </source>
</evidence>
<protein>
    <recommendedName>
        <fullName evidence="4">Lipoprotein</fullName>
    </recommendedName>
</protein>
<accession>A0A444LJA2</accession>
<sequence>MFKHLLTALLALGLAGCTSPNADVKSVQFGQSVGIVSGANLRLVTERSRGVGYPKVVCTEPSPDYAAAFNNTRKVTVVAPSDAGERKFEGDLSSAETLTAGAGREAAVLALRDGLYTACQSYANGVIGQDAYAIILSQYGNLLVALVGKSGAADKTPAKPGEGAFAALVVACISSHDQSRSRYGQNAMLNPVFCSRVLQRALARAG</sequence>
<evidence type="ECO:0008006" key="4">
    <source>
        <dbReference type="Google" id="ProtNLM"/>
    </source>
</evidence>
<organism evidence="2 3">
    <name type="scientific">Neorhizobium lilium</name>
    <dbReference type="NCBI Taxonomy" id="2503024"/>
    <lineage>
        <taxon>Bacteria</taxon>
        <taxon>Pseudomonadati</taxon>
        <taxon>Pseudomonadota</taxon>
        <taxon>Alphaproteobacteria</taxon>
        <taxon>Hyphomicrobiales</taxon>
        <taxon>Rhizobiaceae</taxon>
        <taxon>Rhizobium/Agrobacterium group</taxon>
        <taxon>Neorhizobium</taxon>
    </lineage>
</organism>
<feature type="signal peptide" evidence="1">
    <location>
        <begin position="1"/>
        <end position="22"/>
    </location>
</feature>
<reference evidence="2 3" key="1">
    <citation type="submission" date="2019-01" db="EMBL/GenBank/DDBJ databases">
        <title>The draft genome of Rhizobium sp. 24NR.</title>
        <authorList>
            <person name="Liu L."/>
            <person name="Liang L."/>
            <person name="Shi S."/>
            <person name="Xu L."/>
            <person name="Wang X."/>
            <person name="Li L."/>
            <person name="Zhang X."/>
        </authorList>
    </citation>
    <scope>NUCLEOTIDE SEQUENCE [LARGE SCALE GENOMIC DNA]</scope>
    <source>
        <strain evidence="2 3">24NR</strain>
    </source>
</reference>
<keyword evidence="1" id="KW-0732">Signal</keyword>
<feature type="chain" id="PRO_5019299059" description="Lipoprotein" evidence="1">
    <location>
        <begin position="23"/>
        <end position="206"/>
    </location>
</feature>
<evidence type="ECO:0000313" key="2">
    <source>
        <dbReference type="EMBL" id="RWX79111.1"/>
    </source>
</evidence>
<dbReference type="Proteomes" id="UP000287687">
    <property type="component" value="Unassembled WGS sequence"/>
</dbReference>
<dbReference type="RefSeq" id="WP_128443086.1">
    <property type="nucleotide sequence ID" value="NZ_SBIP01000002.1"/>
</dbReference>
<gene>
    <name evidence="2" type="ORF">EPK99_11130</name>
</gene>
<dbReference type="OrthoDB" id="7367020at2"/>
<comment type="caution">
    <text evidence="2">The sequence shown here is derived from an EMBL/GenBank/DDBJ whole genome shotgun (WGS) entry which is preliminary data.</text>
</comment>
<proteinExistence type="predicted"/>
<name>A0A444LJA2_9HYPH</name>
<dbReference type="AlphaFoldDB" id="A0A444LJA2"/>
<keyword evidence="3" id="KW-1185">Reference proteome</keyword>
<dbReference type="EMBL" id="SBIP01000002">
    <property type="protein sequence ID" value="RWX79111.1"/>
    <property type="molecule type" value="Genomic_DNA"/>
</dbReference>